<feature type="domain" description="Response regulatory" evidence="9">
    <location>
        <begin position="4"/>
        <end position="118"/>
    </location>
</feature>
<dbReference type="Pfam" id="PF02954">
    <property type="entry name" value="HTH_8"/>
    <property type="match status" value="1"/>
</dbReference>
<evidence type="ECO:0000256" key="6">
    <source>
        <dbReference type="ARBA" id="ARBA00023163"/>
    </source>
</evidence>
<dbReference type="GO" id="GO:0043565">
    <property type="term" value="F:sequence-specific DNA binding"/>
    <property type="evidence" value="ECO:0007669"/>
    <property type="project" value="InterPro"/>
</dbReference>
<proteinExistence type="predicted"/>
<dbReference type="Gene3D" id="1.10.8.60">
    <property type="match status" value="1"/>
</dbReference>
<reference evidence="10 11" key="1">
    <citation type="submission" date="2018-04" db="EMBL/GenBank/DDBJ databases">
        <title>Genomic Encyclopedia of Archaeal and Bacterial Type Strains, Phase II (KMG-II): from individual species to whole genera.</title>
        <authorList>
            <person name="Goeker M."/>
        </authorList>
    </citation>
    <scope>NUCLEOTIDE SEQUENCE [LARGE SCALE GENOMIC DNA]</scope>
    <source>
        <strain evidence="10 11">DSM 100977</strain>
    </source>
</reference>
<dbReference type="GO" id="GO:0005524">
    <property type="term" value="F:ATP binding"/>
    <property type="evidence" value="ECO:0007669"/>
    <property type="project" value="UniProtKB-KW"/>
</dbReference>
<dbReference type="EMBL" id="QBKS01000002">
    <property type="protein sequence ID" value="PTX54591.1"/>
    <property type="molecule type" value="Genomic_DNA"/>
</dbReference>
<dbReference type="OrthoDB" id="9802388at2"/>
<dbReference type="Proteomes" id="UP000243978">
    <property type="component" value="Unassembled WGS sequence"/>
</dbReference>
<evidence type="ECO:0000256" key="2">
    <source>
        <dbReference type="ARBA" id="ARBA00022741"/>
    </source>
</evidence>
<dbReference type="InterPro" id="IPR027417">
    <property type="entry name" value="P-loop_NTPase"/>
</dbReference>
<keyword evidence="2" id="KW-0547">Nucleotide-binding</keyword>
<dbReference type="InterPro" id="IPR011006">
    <property type="entry name" value="CheY-like_superfamily"/>
</dbReference>
<dbReference type="AlphaFoldDB" id="A0A2T6BEV7"/>
<sequence length="415" mass="45433">MIPKVLLIEDDAALRGSLTQSFELEEIDVIATSSYVMAKPHISRDFEGVVLSDIRMPGKDGFDVLARAREVDPDLPVVLLTGQADVPMAVRAMSEGAYDFRQKPCPPDKLLEVITRALEHRHLVLRSRQMERRLQAGDAAAANFPGSSSAVVRLREHLRQAAGLPQNIFLHGPPGAGKRLAAHTIHALDAERQAFISLSMQDISAEALRDLDVGALPTDLSMKALERATPAQQSALVSLMERVPGLRVMASSSLPLGKLRANGLSDDLFFAFDVMQIEVPSLARRKKDLAVLFETLVRQNVRGLNSDMPVISESLYAQVVARDWPGNLPELRNFARSFALGLNMQAHPSAELTLADQMNSFEKLVLSDTLKRLGGRSGAVAEALGLPRKTLYDKLAKHGLKPKDFRVKKPVDPAP</sequence>
<organism evidence="10 11">
    <name type="scientific">Litoreibacter ponti</name>
    <dbReference type="NCBI Taxonomy" id="1510457"/>
    <lineage>
        <taxon>Bacteria</taxon>
        <taxon>Pseudomonadati</taxon>
        <taxon>Pseudomonadota</taxon>
        <taxon>Alphaproteobacteria</taxon>
        <taxon>Rhodobacterales</taxon>
        <taxon>Roseobacteraceae</taxon>
        <taxon>Litoreibacter</taxon>
    </lineage>
</organism>
<feature type="modified residue" description="4-aspartylphosphate" evidence="7">
    <location>
        <position position="53"/>
    </location>
</feature>
<evidence type="ECO:0000259" key="9">
    <source>
        <dbReference type="PROSITE" id="PS50110"/>
    </source>
</evidence>
<keyword evidence="5" id="KW-0805">Transcription regulation</keyword>
<evidence type="ECO:0000313" key="11">
    <source>
        <dbReference type="Proteomes" id="UP000243978"/>
    </source>
</evidence>
<dbReference type="InterPro" id="IPR002197">
    <property type="entry name" value="HTH_Fis"/>
</dbReference>
<keyword evidence="1 7" id="KW-0597">Phosphoprotein</keyword>
<evidence type="ECO:0000256" key="3">
    <source>
        <dbReference type="ARBA" id="ARBA00022840"/>
    </source>
</evidence>
<evidence type="ECO:0000313" key="10">
    <source>
        <dbReference type="EMBL" id="PTX54591.1"/>
    </source>
</evidence>
<dbReference type="SUPFAM" id="SSF46689">
    <property type="entry name" value="Homeodomain-like"/>
    <property type="match status" value="1"/>
</dbReference>
<evidence type="ECO:0000256" key="1">
    <source>
        <dbReference type="ARBA" id="ARBA00022553"/>
    </source>
</evidence>
<gene>
    <name evidence="10" type="ORF">C8N43_3408</name>
</gene>
<feature type="domain" description="Sigma-54 factor interaction" evidence="8">
    <location>
        <begin position="144"/>
        <end position="340"/>
    </location>
</feature>
<dbReference type="InterPro" id="IPR002078">
    <property type="entry name" value="Sigma_54_int"/>
</dbReference>
<protein>
    <submittedName>
        <fullName evidence="10">Two component Fis family sigma54 specific transcriptional regulator</fullName>
    </submittedName>
</protein>
<dbReference type="InterPro" id="IPR009057">
    <property type="entry name" value="Homeodomain-like_sf"/>
</dbReference>
<dbReference type="PANTHER" id="PTHR32071">
    <property type="entry name" value="TRANSCRIPTIONAL REGULATORY PROTEIN"/>
    <property type="match status" value="1"/>
</dbReference>
<dbReference type="Gene3D" id="3.40.50.2300">
    <property type="match status" value="1"/>
</dbReference>
<dbReference type="FunFam" id="3.40.50.2300:FF:000018">
    <property type="entry name" value="DNA-binding transcriptional regulator NtrC"/>
    <property type="match status" value="1"/>
</dbReference>
<dbReference type="Pfam" id="PF14532">
    <property type="entry name" value="Sigma54_activ_2"/>
    <property type="match status" value="1"/>
</dbReference>
<evidence type="ECO:0000256" key="5">
    <source>
        <dbReference type="ARBA" id="ARBA00023015"/>
    </source>
</evidence>
<accession>A0A2T6BEV7</accession>
<dbReference type="GO" id="GO:0006355">
    <property type="term" value="P:regulation of DNA-templated transcription"/>
    <property type="evidence" value="ECO:0007669"/>
    <property type="project" value="InterPro"/>
</dbReference>
<dbReference type="RefSeq" id="WP_107846908.1">
    <property type="nucleotide sequence ID" value="NZ_QBKS01000002.1"/>
</dbReference>
<keyword evidence="11" id="KW-1185">Reference proteome</keyword>
<dbReference type="Gene3D" id="3.40.50.300">
    <property type="entry name" value="P-loop containing nucleotide triphosphate hydrolases"/>
    <property type="match status" value="1"/>
</dbReference>
<dbReference type="SUPFAM" id="SSF52540">
    <property type="entry name" value="P-loop containing nucleoside triphosphate hydrolases"/>
    <property type="match status" value="1"/>
</dbReference>
<dbReference type="SMART" id="SM00448">
    <property type="entry name" value="REC"/>
    <property type="match status" value="1"/>
</dbReference>
<dbReference type="CDD" id="cd17549">
    <property type="entry name" value="REC_DctD-like"/>
    <property type="match status" value="1"/>
</dbReference>
<name>A0A2T6BEV7_9RHOB</name>
<dbReference type="GO" id="GO:0000160">
    <property type="term" value="P:phosphorelay signal transduction system"/>
    <property type="evidence" value="ECO:0007669"/>
    <property type="project" value="UniProtKB-KW"/>
</dbReference>
<dbReference type="PROSITE" id="PS50110">
    <property type="entry name" value="RESPONSE_REGULATORY"/>
    <property type="match status" value="1"/>
</dbReference>
<dbReference type="PROSITE" id="PS50045">
    <property type="entry name" value="SIGMA54_INTERACT_4"/>
    <property type="match status" value="1"/>
</dbReference>
<comment type="caution">
    <text evidence="10">The sequence shown here is derived from an EMBL/GenBank/DDBJ whole genome shotgun (WGS) entry which is preliminary data.</text>
</comment>
<keyword evidence="3" id="KW-0067">ATP-binding</keyword>
<dbReference type="Pfam" id="PF00072">
    <property type="entry name" value="Response_reg"/>
    <property type="match status" value="1"/>
</dbReference>
<keyword evidence="6" id="KW-0804">Transcription</keyword>
<dbReference type="InterPro" id="IPR001789">
    <property type="entry name" value="Sig_transdc_resp-reg_receiver"/>
</dbReference>
<evidence type="ECO:0000256" key="7">
    <source>
        <dbReference type="PROSITE-ProRule" id="PRU00169"/>
    </source>
</evidence>
<dbReference type="Gene3D" id="1.10.10.60">
    <property type="entry name" value="Homeodomain-like"/>
    <property type="match status" value="1"/>
</dbReference>
<dbReference type="SUPFAM" id="SSF52172">
    <property type="entry name" value="CheY-like"/>
    <property type="match status" value="1"/>
</dbReference>
<evidence type="ECO:0000259" key="8">
    <source>
        <dbReference type="PROSITE" id="PS50045"/>
    </source>
</evidence>
<dbReference type="PRINTS" id="PR01590">
    <property type="entry name" value="HTHFIS"/>
</dbReference>
<evidence type="ECO:0000256" key="4">
    <source>
        <dbReference type="ARBA" id="ARBA00023012"/>
    </source>
</evidence>
<keyword evidence="4" id="KW-0902">Two-component regulatory system</keyword>
<dbReference type="PANTHER" id="PTHR32071:SF57">
    <property type="entry name" value="C4-DICARBOXYLATE TRANSPORT TRANSCRIPTIONAL REGULATORY PROTEIN DCTD"/>
    <property type="match status" value="1"/>
</dbReference>